<accession>A0ABP8QRX1</accession>
<reference evidence="5" key="1">
    <citation type="journal article" date="2019" name="Int. J. Syst. Evol. Microbiol.">
        <title>The Global Catalogue of Microorganisms (GCM) 10K type strain sequencing project: providing services to taxonomists for standard genome sequencing and annotation.</title>
        <authorList>
            <consortium name="The Broad Institute Genomics Platform"/>
            <consortium name="The Broad Institute Genome Sequencing Center for Infectious Disease"/>
            <person name="Wu L."/>
            <person name="Ma J."/>
        </authorList>
    </citation>
    <scope>NUCLEOTIDE SEQUENCE [LARGE SCALE GENOMIC DNA]</scope>
    <source>
        <strain evidence="5">JCM 17933</strain>
    </source>
</reference>
<dbReference type="Proteomes" id="UP001500503">
    <property type="component" value="Unassembled WGS sequence"/>
</dbReference>
<dbReference type="EMBL" id="BAABHF010000043">
    <property type="protein sequence ID" value="GAA4509144.1"/>
    <property type="molecule type" value="Genomic_DNA"/>
</dbReference>
<dbReference type="Pfam" id="PF25275">
    <property type="entry name" value="Golvesin_C"/>
    <property type="match status" value="2"/>
</dbReference>
<gene>
    <name evidence="4" type="ORF">GCM10023191_069920</name>
</gene>
<feature type="region of interest" description="Disordered" evidence="1">
    <location>
        <begin position="1610"/>
        <end position="1652"/>
    </location>
</feature>
<feature type="compositionally biased region" description="Polar residues" evidence="1">
    <location>
        <begin position="1637"/>
        <end position="1646"/>
    </location>
</feature>
<name>A0ABP8QRX1_9ACTN</name>
<dbReference type="RefSeq" id="WP_345471194.1">
    <property type="nucleotide sequence ID" value="NZ_BAABHF010000043.1"/>
</dbReference>
<feature type="domain" description="Golvesin/Xly CBD-like" evidence="3">
    <location>
        <begin position="438"/>
        <end position="570"/>
    </location>
</feature>
<evidence type="ECO:0000313" key="4">
    <source>
        <dbReference type="EMBL" id="GAA4509144.1"/>
    </source>
</evidence>
<evidence type="ECO:0000313" key="5">
    <source>
        <dbReference type="Proteomes" id="UP001500503"/>
    </source>
</evidence>
<dbReference type="InterPro" id="IPR022385">
    <property type="entry name" value="Rhs_assc_core"/>
</dbReference>
<feature type="compositionally biased region" description="Basic and acidic residues" evidence="1">
    <location>
        <begin position="2536"/>
        <end position="2547"/>
    </location>
</feature>
<dbReference type="NCBIfam" id="TIGR03696">
    <property type="entry name" value="Rhs_assc_core"/>
    <property type="match status" value="1"/>
</dbReference>
<feature type="signal peptide" evidence="2">
    <location>
        <begin position="1"/>
        <end position="33"/>
    </location>
</feature>
<dbReference type="InterPro" id="IPR050708">
    <property type="entry name" value="T6SS_VgrG/RHS"/>
</dbReference>
<feature type="chain" id="PRO_5047440350" description="Golvesin/Xly CBD-like domain-containing protein" evidence="2">
    <location>
        <begin position="34"/>
        <end position="2854"/>
    </location>
</feature>
<feature type="region of interest" description="Disordered" evidence="1">
    <location>
        <begin position="2526"/>
        <end position="2551"/>
    </location>
</feature>
<keyword evidence="5" id="KW-1185">Reference proteome</keyword>
<sequence>MSRWLKKKKWSACLLVVALTMTVLPVMPASAEAARPSSAQAGSGWKPASKRNWWDRLWGLHGSKKAPKGRDLKVDAVPRQDPVVKGSRSAPAKRVGELRSRRTANARYFKLSNGQVQAEVSPQPVNYRSGGGWKPIDLRVTKSKASGFSYGNQTNSFRTLFGTGSGRLVRFDAGGGASLTFGPEAKGAAKPTVHGNTVTYPGAVAGADLSYALQPDALKESIVLAKAPATASWSFAVQAKGLRAWQRPDGSIAFYRGGFDGPPVLVMPKPYMSDAKSDASSPYGKAWSPKVSQSMRWDAKAGLLHITVSADQKWLNDPKRVYPVVVDPTIKLQPLPENSQDTMIASDVPDSNYESSWRLSVGTTTGGVARALVKFPVDIPAGTKISSADLQMYYDQTHTDNSKDVTIEAHRATAPWDETTATWNNANNNVGELGNYRVTVDDGDVGTTSQKGAWPTATSTYATNGDYLYNKDSVSGDTYTWTPKLAEDGDYKVEAHYVAADGQASNAPYTVTYNGGSAPYTVNQQSGTNGVWASLGTHPFVAGTTGKVTLGDGPASTSTAVVADATRFTKDGSVVRPTGDQGSHWHSFAVKNIVQSWVDGTPNYGFVLKAADEATLGMGGPRYEGSVYAYNGETVQYPRLVITYGKPGVAVDEPTTIHATGADLTWPAYQDPSTSSKDDIVEYQVHRSIYQDFTPTAATLVAPVSKDTTTFSDTTATPTPADSSDPYGNLYYYMVAVKTADGQLVPGPTQIVRLPKAGRTVKVYQASSDTTLSSTQSTTNEDQLQGQAWLSVGNNSGTYGITHSVIKFPAMTDIPTSAQVVDGRVALWSAGMTGDAQATYDVHGLTRDFDETAATWAKATSATSWTTAGGDYTSTVAGSFGPITNDPARRTFPITSLAQNWVSTPSSNHGVLFRLANETTPGEHTTFLSSEADEPDLRPQLFVTYLDKTTDSTYYAPDTPALMNSGGQYTVNVDVSGTVNRTLTKADNVLTYQWTLPDGTDVTGASQLQTPLPEDIAPGDTATVAAQVKAPVQADPDNKRTDYVLHWNIYNKTTGQSLPASDGIASLDQAVAVEEPTSDQLGLEKFYQYAGKNTGAGGTVMNNLYAGNAVWSYNPINNPGRGLSTFVRMAYNSLDTSDSAMGYGWSLQAAGPTRLGSPLDFHPNPNPTTVTMTDGDGTSHTFTWDDTANEWKSPHGVHYYLQRQVVCSNKTEEARAWVMTRPDRTQFFYDCDGYLSAVVDKNGNTQDFTYASRKSNNEPIKFLSYITDPAGRQSLTLDYYAKGDDYTYIDDSGNEVSDTNLTNPHIIDQVKSITDISGRKITFTYTDKGLMAKMVDGSGDSQAKTFRFTYDATQGNKNVKLVKVTDPRGNDTKLDYYYPQTGDDPKFHWDLKTITDRLNGTTGFAYTDPDGNDGSNIQTVVTDPETHTTTDLMDGFGRPIQTTNAKNQVTKLGWDTDHNVTRLEEDNGAVSTWTYDPLTGYPLTQKDAEANKNGTAGTTFGYETGLGGHFADLISKTSPEGRVYTFGYDTVGNLTSITDPAGNATSTDGDYTTHNDYGDYGLLAKATDANGNATQYLDYDDNGYPQTITDPLNKSTSYVYDVRGEVTKVSDPLGHDATQNYDVFGRPTDKTEPKDQSAGTYITTPAPTYDANDNVVQSTAPNGAVTTATYDDADQVTAVSAPKDTDTGPDRTASYAYDKAGNVTKITEPNGTLTTTNDTDYVTTYGYDEIYEQTSMTTAKGPTTYAYDDVGNVTTVIDPRKNATADTTDYTTKYNYDLDHRVKTTIDAAGYSTSTTYDRDGLTTATTDQDNTTTTISLDARGKPYQVKVPHADGADNIVQYEYDQVGNQTKVITPRGVATSTADDFVQQTTYDELNRVKEKLTPYDPNDARYNHADATIYSYDAAGRLAKVSAPPSNGQTVRNDTTYSYFDNGWTKTSTDPWDIVTSYDYNDLGQQTSRTLTSAGGSSSRTMGWTYYPDGKLKGRSDDGVPVGQQVVLVDDSDIQNAGYNGTAWTTSSTGSGFQGYDYATHAAGTGVNSFVWNLTIPQDGTYQVYAEYPTVSGAATNASYTVRDGTGATASKTVDQSTGGGTWVSLGSYTFKRDGSGQQVTLSDAADGTLVADAVKLVRDNSGEADNEKTDFAYAYDANGNLTDITDNSPGATIDSYAISYSTMNSVSKVEEKAAGVVKHTTTFGYNANNEPTSRTHDDESATYNYDVRDFVSKITDKATPSDTSPKVTTFTYTPRGQQDVETKGNGNTVDDDYYLDGSLQHQVEKKPNGTIVSEHTYSYDPNGNKTQDVAKKMNADNHAAYLNTTTTYTYDPLDRIAQVSKTGDDTETETYLHDANNNVVSQTIKGTTTTFNYDRNRLLTSASGGATADYNYDPFGRLDTVTSAGKVIERNTYDGFDRIAEHQQENSAGALVSTKYTYDPLDRTSSKTTDPGGANEKTTDYSYLGLSDQVLDEDLAGKITKSYQYSPWGERLSQVKTNTDGSTEDAYYGYNDHTDVEDITDSSGDTKATYGYTAYGQDDDAESTGIDKPDPTDPTKEPYNTYRYEAKRWDESSGTYDMGFRDYDPSLNSFLTRDTYSGALDDQDLATDPFTADRYAFGGGNPITSIELDGHKPDVCGGGADGNADACAKFVDALRKYIRKRWVSQWRDYNAEHKAAILATITQIKASQQFQQVGGGTITTRQKFNCIKGGSLKHAGDKNICGYADIMLHAKNGIIYVWEVKAKNSAADAVPQIDLYVNKLRERGDKADFGWDLPEAYPVPVPRTGGSLRVYTDSPGSGIRLYDRDYTPKPRVVPQPQTQDQPDDEPGWVKFWGKVHDWLHDNLRAPDRQPAPYPVPFPMPVWE</sequence>
<organism evidence="4 5">
    <name type="scientific">Actinoallomurus oryzae</name>
    <dbReference type="NCBI Taxonomy" id="502180"/>
    <lineage>
        <taxon>Bacteria</taxon>
        <taxon>Bacillati</taxon>
        <taxon>Actinomycetota</taxon>
        <taxon>Actinomycetes</taxon>
        <taxon>Streptosporangiales</taxon>
        <taxon>Thermomonosporaceae</taxon>
        <taxon>Actinoallomurus</taxon>
    </lineage>
</organism>
<dbReference type="PANTHER" id="PTHR32305">
    <property type="match status" value="1"/>
</dbReference>
<dbReference type="NCBIfam" id="TIGR01643">
    <property type="entry name" value="YD_repeat_2x"/>
    <property type="match status" value="3"/>
</dbReference>
<dbReference type="InterPro" id="IPR033803">
    <property type="entry name" value="CBD-like_Golvesin-Xly"/>
</dbReference>
<evidence type="ECO:0000256" key="2">
    <source>
        <dbReference type="SAM" id="SignalP"/>
    </source>
</evidence>
<dbReference type="PANTHER" id="PTHR32305:SF15">
    <property type="entry name" value="PROTEIN RHSA-RELATED"/>
    <property type="match status" value="1"/>
</dbReference>
<dbReference type="InterPro" id="IPR031325">
    <property type="entry name" value="RHS_repeat"/>
</dbReference>
<feature type="region of interest" description="Disordered" evidence="1">
    <location>
        <begin position="2794"/>
        <end position="2818"/>
    </location>
</feature>
<evidence type="ECO:0000256" key="1">
    <source>
        <dbReference type="SAM" id="MobiDB-lite"/>
    </source>
</evidence>
<evidence type="ECO:0000259" key="3">
    <source>
        <dbReference type="Pfam" id="PF25275"/>
    </source>
</evidence>
<dbReference type="Gene3D" id="3.90.930.1">
    <property type="match status" value="1"/>
</dbReference>
<comment type="caution">
    <text evidence="4">The sequence shown here is derived from an EMBL/GenBank/DDBJ whole genome shotgun (WGS) entry which is preliminary data.</text>
</comment>
<dbReference type="NCBIfam" id="NF033679">
    <property type="entry name" value="DNRLRE_dom"/>
    <property type="match status" value="2"/>
</dbReference>
<feature type="region of interest" description="Disordered" evidence="1">
    <location>
        <begin position="2431"/>
        <end position="2451"/>
    </location>
</feature>
<protein>
    <recommendedName>
        <fullName evidence="3">Golvesin/Xly CBD-like domain-containing protein</fullName>
    </recommendedName>
</protein>
<proteinExistence type="predicted"/>
<feature type="domain" description="Golvesin/Xly CBD-like" evidence="3">
    <location>
        <begin position="1997"/>
        <end position="2129"/>
    </location>
</feature>
<dbReference type="Pfam" id="PF05593">
    <property type="entry name" value="RHS_repeat"/>
    <property type="match status" value="3"/>
</dbReference>
<dbReference type="Gene3D" id="2.180.10.10">
    <property type="entry name" value="RHS repeat-associated core"/>
    <property type="match status" value="3"/>
</dbReference>
<keyword evidence="2" id="KW-0732">Signal</keyword>
<dbReference type="InterPro" id="IPR006530">
    <property type="entry name" value="YD"/>
</dbReference>